<dbReference type="InterPro" id="IPR046347">
    <property type="entry name" value="bZIP_sf"/>
</dbReference>
<feature type="compositionally biased region" description="Polar residues" evidence="9">
    <location>
        <begin position="187"/>
        <end position="196"/>
    </location>
</feature>
<dbReference type="GO" id="GO:0001228">
    <property type="term" value="F:DNA-binding transcription activator activity, RNA polymerase II-specific"/>
    <property type="evidence" value="ECO:0007669"/>
    <property type="project" value="TreeGrafter"/>
</dbReference>
<dbReference type="InterPro" id="IPR004827">
    <property type="entry name" value="bZIP"/>
</dbReference>
<evidence type="ECO:0000256" key="6">
    <source>
        <dbReference type="ARBA" id="ARBA00023163"/>
    </source>
</evidence>
<dbReference type="Gene3D" id="1.20.5.170">
    <property type="match status" value="1"/>
</dbReference>
<feature type="compositionally biased region" description="Pro residues" evidence="9">
    <location>
        <begin position="350"/>
        <end position="365"/>
    </location>
</feature>
<dbReference type="CDD" id="cd14688">
    <property type="entry name" value="bZIP_YAP"/>
    <property type="match status" value="1"/>
</dbReference>
<protein>
    <recommendedName>
        <fullName evidence="8">Putative transcription factor kapC</fullName>
    </recommendedName>
</protein>
<dbReference type="Proteomes" id="UP000245956">
    <property type="component" value="Unassembled WGS sequence"/>
</dbReference>
<organism evidence="11 12">
    <name type="scientific">Purpureocillium lilacinum</name>
    <name type="common">Paecilomyces lilacinus</name>
    <dbReference type="NCBI Taxonomy" id="33203"/>
    <lineage>
        <taxon>Eukaryota</taxon>
        <taxon>Fungi</taxon>
        <taxon>Dikarya</taxon>
        <taxon>Ascomycota</taxon>
        <taxon>Pezizomycotina</taxon>
        <taxon>Sordariomycetes</taxon>
        <taxon>Hypocreomycetidae</taxon>
        <taxon>Hypocreales</taxon>
        <taxon>Ophiocordycipitaceae</taxon>
        <taxon>Purpureocillium</taxon>
    </lineage>
</organism>
<reference evidence="11 12" key="1">
    <citation type="journal article" date="2016" name="Front. Microbiol.">
        <title>Genome and transcriptome sequences reveal the specific parasitism of the nematophagous Purpureocillium lilacinum 36-1.</title>
        <authorList>
            <person name="Xie J."/>
            <person name="Li S."/>
            <person name="Mo C."/>
            <person name="Xiao X."/>
            <person name="Peng D."/>
            <person name="Wang G."/>
            <person name="Xiao Y."/>
        </authorList>
    </citation>
    <scope>NUCLEOTIDE SEQUENCE [LARGE SCALE GENOMIC DNA]</scope>
    <source>
        <strain evidence="11 12">36-1</strain>
    </source>
</reference>
<sequence>MMLLASWPPHSAAAPMDPTPPPTAGSSLDWDASFRDARRRTSSATAPSPTLAPPHQHHPYHQPQHRHTQSQSQSQHREHTHIVPRSEIALPINPAAHQSVPTSESQYLGAGTGAIAHPEHHPQHHHHHHSSSFEYFTGNNQYMSSPPLQQQPFPMGQYYPVQNTEASTSEATFAFAYTSPCSTASDSILPASTQPPAATLYQDHPPQPLSLPQTHHDDKLSLEDSTSASAAATAAASTTTRRRRENRYRNAPPGVLSRRRAQNRASQRAYRERKEQRIRDLEQLLREANNREETLAQAYVALQAEYDSVRTGSSTSPPSSSQSSCRCGNSTVATTTASAAKSSAGQSPGRHPPPAAPPPSLPPDSEPAAGPAASSPAGPQVGQRPGIETVSAASSFDHLAAQGNQAAPSGSGGYAMPLDMVGFPRQI</sequence>
<dbReference type="SMART" id="SM00338">
    <property type="entry name" value="BRLZ"/>
    <property type="match status" value="1"/>
</dbReference>
<evidence type="ECO:0000256" key="4">
    <source>
        <dbReference type="ARBA" id="ARBA00023015"/>
    </source>
</evidence>
<evidence type="ECO:0000256" key="5">
    <source>
        <dbReference type="ARBA" id="ARBA00023125"/>
    </source>
</evidence>
<evidence type="ECO:0000313" key="11">
    <source>
        <dbReference type="EMBL" id="PWI75116.1"/>
    </source>
</evidence>
<evidence type="ECO:0000256" key="9">
    <source>
        <dbReference type="SAM" id="MobiDB-lite"/>
    </source>
</evidence>
<dbReference type="InterPro" id="IPR050936">
    <property type="entry name" value="AP-1-like"/>
</dbReference>
<feature type="region of interest" description="Disordered" evidence="9">
    <location>
        <begin position="1"/>
        <end position="81"/>
    </location>
</feature>
<comment type="subcellular location">
    <subcellularLocation>
        <location evidence="2">Nucleus</location>
    </subcellularLocation>
</comment>
<evidence type="ECO:0000256" key="7">
    <source>
        <dbReference type="ARBA" id="ARBA00023242"/>
    </source>
</evidence>
<evidence type="ECO:0000256" key="3">
    <source>
        <dbReference type="ARBA" id="ARBA00007163"/>
    </source>
</evidence>
<dbReference type="PROSITE" id="PS00036">
    <property type="entry name" value="BZIP_BASIC"/>
    <property type="match status" value="1"/>
</dbReference>
<evidence type="ECO:0000313" key="12">
    <source>
        <dbReference type="Proteomes" id="UP000245956"/>
    </source>
</evidence>
<feature type="compositionally biased region" description="Low complexity" evidence="9">
    <location>
        <begin position="309"/>
        <end position="349"/>
    </location>
</feature>
<keyword evidence="4" id="KW-0805">Transcription regulation</keyword>
<feature type="region of interest" description="Disordered" evidence="9">
    <location>
        <begin position="309"/>
        <end position="396"/>
    </location>
</feature>
<gene>
    <name evidence="11" type="ORF">PCL_05774</name>
</gene>
<evidence type="ECO:0000256" key="2">
    <source>
        <dbReference type="ARBA" id="ARBA00004123"/>
    </source>
</evidence>
<keyword evidence="5" id="KW-0238">DNA-binding</keyword>
<dbReference type="AlphaFoldDB" id="A0A2U3EKS9"/>
<evidence type="ECO:0000256" key="8">
    <source>
        <dbReference type="ARBA" id="ARBA00044067"/>
    </source>
</evidence>
<dbReference type="PANTHER" id="PTHR40621">
    <property type="entry name" value="TRANSCRIPTION FACTOR KAPC-RELATED"/>
    <property type="match status" value="1"/>
</dbReference>
<keyword evidence="7" id="KW-0539">Nucleus</keyword>
<comment type="function">
    <text evidence="1">Putative transcription factor.</text>
</comment>
<feature type="compositionally biased region" description="Low complexity" evidence="9">
    <location>
        <begin position="366"/>
        <end position="379"/>
    </location>
</feature>
<dbReference type="PANTHER" id="PTHR40621:SF11">
    <property type="entry name" value="TRANSCRIPTION FACTOR KAPC-RELATED"/>
    <property type="match status" value="1"/>
</dbReference>
<proteinExistence type="inferred from homology"/>
<dbReference type="GO" id="GO:0000976">
    <property type="term" value="F:transcription cis-regulatory region binding"/>
    <property type="evidence" value="ECO:0007669"/>
    <property type="project" value="InterPro"/>
</dbReference>
<feature type="compositionally biased region" description="Basic residues" evidence="9">
    <location>
        <begin position="55"/>
        <end position="68"/>
    </location>
</feature>
<evidence type="ECO:0000259" key="10">
    <source>
        <dbReference type="PROSITE" id="PS00036"/>
    </source>
</evidence>
<dbReference type="EMBL" id="LCWV01000002">
    <property type="protein sequence ID" value="PWI75116.1"/>
    <property type="molecule type" value="Genomic_DNA"/>
</dbReference>
<keyword evidence="6" id="KW-0804">Transcription</keyword>
<feature type="domain" description="BZIP" evidence="10">
    <location>
        <begin position="258"/>
        <end position="273"/>
    </location>
</feature>
<dbReference type="GO" id="GO:0090575">
    <property type="term" value="C:RNA polymerase II transcription regulator complex"/>
    <property type="evidence" value="ECO:0007669"/>
    <property type="project" value="TreeGrafter"/>
</dbReference>
<comment type="similarity">
    <text evidence="3">Belongs to the bZIP family.</text>
</comment>
<feature type="compositionally biased region" description="Low complexity" evidence="9">
    <location>
        <begin position="225"/>
        <end position="239"/>
    </location>
</feature>
<accession>A0A2U3EKS9</accession>
<evidence type="ECO:0000256" key="1">
    <source>
        <dbReference type="ARBA" id="ARBA00004049"/>
    </source>
</evidence>
<feature type="region of interest" description="Disordered" evidence="9">
    <location>
        <begin position="113"/>
        <end position="134"/>
    </location>
</feature>
<dbReference type="SUPFAM" id="SSF57959">
    <property type="entry name" value="Leucine zipper domain"/>
    <property type="match status" value="1"/>
</dbReference>
<feature type="region of interest" description="Disordered" evidence="9">
    <location>
        <begin position="187"/>
        <end position="275"/>
    </location>
</feature>
<comment type="caution">
    <text evidence="11">The sequence shown here is derived from an EMBL/GenBank/DDBJ whole genome shotgun (WGS) entry which is preliminary data.</text>
</comment>
<name>A0A2U3EKS9_PURLI</name>